<evidence type="ECO:0000256" key="6">
    <source>
        <dbReference type="PROSITE-ProRule" id="PRU01024"/>
    </source>
</evidence>
<dbReference type="PROSITE" id="PS51687">
    <property type="entry name" value="SAM_MT_RNA_M5U"/>
    <property type="match status" value="1"/>
</dbReference>
<evidence type="ECO:0000313" key="7">
    <source>
        <dbReference type="EMBL" id="QTN37071.1"/>
    </source>
</evidence>
<evidence type="ECO:0000256" key="2">
    <source>
        <dbReference type="ARBA" id="ARBA00022603"/>
    </source>
</evidence>
<keyword evidence="1" id="KW-0479">Metal-binding</keyword>
<dbReference type="Proteomes" id="UP000665026">
    <property type="component" value="Chromosome"/>
</dbReference>
<keyword evidence="1" id="KW-0408">Iron</keyword>
<dbReference type="RefSeq" id="WP_209357766.1">
    <property type="nucleotide sequence ID" value="NZ_CP060010.1"/>
</dbReference>
<protein>
    <submittedName>
        <fullName evidence="7">Class I SAM-dependent RNA methyltransferase</fullName>
    </submittedName>
</protein>
<dbReference type="Gene3D" id="3.40.50.150">
    <property type="entry name" value="Vaccinia Virus protein VP39"/>
    <property type="match status" value="1"/>
</dbReference>
<keyword evidence="2 6" id="KW-0489">Methyltransferase</keyword>
<evidence type="ECO:0000256" key="4">
    <source>
        <dbReference type="ARBA" id="ARBA00022691"/>
    </source>
</evidence>
<keyword evidence="5" id="KW-0411">Iron-sulfur</keyword>
<keyword evidence="1" id="KW-0004">4Fe-4S</keyword>
<evidence type="ECO:0000256" key="5">
    <source>
        <dbReference type="ARBA" id="ARBA00023014"/>
    </source>
</evidence>
<dbReference type="GO" id="GO:0070475">
    <property type="term" value="P:rRNA base methylation"/>
    <property type="evidence" value="ECO:0007669"/>
    <property type="project" value="TreeGrafter"/>
</dbReference>
<dbReference type="AlphaFoldDB" id="A0A975EU20"/>
<evidence type="ECO:0000256" key="1">
    <source>
        <dbReference type="ARBA" id="ARBA00022485"/>
    </source>
</evidence>
<feature type="binding site" evidence="6">
    <location>
        <position position="337"/>
    </location>
    <ligand>
        <name>S-adenosyl-L-methionine</name>
        <dbReference type="ChEBI" id="CHEBI:59789"/>
    </ligand>
</feature>
<dbReference type="CDD" id="cd02440">
    <property type="entry name" value="AdoMet_MTases"/>
    <property type="match status" value="1"/>
</dbReference>
<feature type="binding site" evidence="6">
    <location>
        <position position="270"/>
    </location>
    <ligand>
        <name>S-adenosyl-L-methionine</name>
        <dbReference type="ChEBI" id="CHEBI:59789"/>
    </ligand>
</feature>
<keyword evidence="4 6" id="KW-0949">S-adenosyl-L-methionine</keyword>
<dbReference type="EMBL" id="CP060010">
    <property type="protein sequence ID" value="QTN37071.1"/>
    <property type="molecule type" value="Genomic_DNA"/>
</dbReference>
<dbReference type="Pfam" id="PF05958">
    <property type="entry name" value="tRNA_U5-meth_tr"/>
    <property type="match status" value="1"/>
</dbReference>
<evidence type="ECO:0000313" key="8">
    <source>
        <dbReference type="Proteomes" id="UP000665026"/>
    </source>
</evidence>
<dbReference type="Gene3D" id="2.40.50.140">
    <property type="entry name" value="Nucleic acid-binding proteins"/>
    <property type="match status" value="1"/>
</dbReference>
<keyword evidence="3 6" id="KW-0808">Transferase</keyword>
<dbReference type="SUPFAM" id="SSF53335">
    <property type="entry name" value="S-adenosyl-L-methionine-dependent methyltransferases"/>
    <property type="match status" value="1"/>
</dbReference>
<gene>
    <name evidence="7" type="ORF">HZ995_06070</name>
</gene>
<organism evidence="7 8">
    <name type="scientific">Cognatishimia activa</name>
    <dbReference type="NCBI Taxonomy" id="1715691"/>
    <lineage>
        <taxon>Bacteria</taxon>
        <taxon>Pseudomonadati</taxon>
        <taxon>Pseudomonadota</taxon>
        <taxon>Alphaproteobacteria</taxon>
        <taxon>Rhodobacterales</taxon>
        <taxon>Paracoccaceae</taxon>
        <taxon>Cognatishimia</taxon>
    </lineage>
</organism>
<reference evidence="7" key="1">
    <citation type="submission" date="2020-07" db="EMBL/GenBank/DDBJ databases">
        <title>Genome sequences of bacteria associated with the marine, planktonic diatom Thalassiosira profunda strain ECT2AJA-044.</title>
        <authorList>
            <person name="Gargas C.B."/>
            <person name="Roberts W.R."/>
            <person name="Alverson A.J."/>
        </authorList>
    </citation>
    <scope>NUCLEOTIDE SEQUENCE</scope>
    <source>
        <strain evidence="7">ECT2AJA-044</strain>
    </source>
</reference>
<evidence type="ECO:0000256" key="3">
    <source>
        <dbReference type="ARBA" id="ARBA00022679"/>
    </source>
</evidence>
<sequence>MTRTDHQIERLGHHGDGIAAGPVFAPLSLPGETVSGVLDGDRLQDLRVVTPSEDRVKAPCGHFKSCGGCGLQHASDAFVAAWKVDVVRQALAAVGLETVFRPIKTSPVRSRRRAVISARRTKKGAMAGFHMRASSVIAEISDCDVLHPDLMPALDIARELAVLGASRKGELSVTATLSEGGLDIAVSGGKPLDGAFEAQLGQEAQRLKVARLTWDGEVIATLVPPVQRFGGARVVPPPGAFLQATREGEAALVAAAQEIVGDAQSVVDLFAGCGTFSLPMAETAEVHATEGEAAMMKALDRGWREAQGLKRVSVETRDLFRNPLMAEDLRYDAAVIDPPRAGALAQTVELARSDLARVAFVSCNPVTFARDAKILVEAGYRLDWVQVVDQFRWSSHVELVGAFAR</sequence>
<accession>A0A975EU20</accession>
<feature type="binding site" evidence="6">
    <location>
        <position position="290"/>
    </location>
    <ligand>
        <name>S-adenosyl-L-methionine</name>
        <dbReference type="ChEBI" id="CHEBI:59789"/>
    </ligand>
</feature>
<proteinExistence type="inferred from homology"/>
<name>A0A975EU20_9RHOB</name>
<dbReference type="GO" id="GO:0070041">
    <property type="term" value="F:rRNA (uridine-C5-)-methyltransferase activity"/>
    <property type="evidence" value="ECO:0007669"/>
    <property type="project" value="TreeGrafter"/>
</dbReference>
<dbReference type="InterPro" id="IPR012340">
    <property type="entry name" value="NA-bd_OB-fold"/>
</dbReference>
<dbReference type="KEGG" id="cact:HZ995_06070"/>
<dbReference type="Gene3D" id="2.40.50.1070">
    <property type="match status" value="1"/>
</dbReference>
<dbReference type="PANTHER" id="PTHR11061:SF49">
    <property type="entry name" value="23S RRNA (URACIL(1939)-C(5))-METHYLTRANSFERASE RLMD"/>
    <property type="match status" value="1"/>
</dbReference>
<dbReference type="GO" id="GO:0051539">
    <property type="term" value="F:4 iron, 4 sulfur cluster binding"/>
    <property type="evidence" value="ECO:0007669"/>
    <property type="project" value="UniProtKB-KW"/>
</dbReference>
<feature type="active site" description="Nucleophile" evidence="6">
    <location>
        <position position="363"/>
    </location>
</feature>
<dbReference type="InterPro" id="IPR010280">
    <property type="entry name" value="U5_MeTrfase_fam"/>
</dbReference>
<feature type="binding site" evidence="6">
    <location>
        <position position="243"/>
    </location>
    <ligand>
        <name>S-adenosyl-L-methionine</name>
        <dbReference type="ChEBI" id="CHEBI:59789"/>
    </ligand>
</feature>
<dbReference type="InterPro" id="IPR029063">
    <property type="entry name" value="SAM-dependent_MTases_sf"/>
</dbReference>
<comment type="similarity">
    <text evidence="6">Belongs to the class I-like SAM-binding methyltransferase superfamily. RNA M5U methyltransferase family.</text>
</comment>
<dbReference type="PANTHER" id="PTHR11061">
    <property type="entry name" value="RNA M5U METHYLTRANSFERASE"/>
    <property type="match status" value="1"/>
</dbReference>